<proteinExistence type="predicted"/>
<gene>
    <name evidence="1" type="ORF">ABDB84_01315</name>
</gene>
<accession>A0ABU9YTR5</accession>
<dbReference type="EMBL" id="JBDIVE010000001">
    <property type="protein sequence ID" value="MEN3067094.1"/>
    <property type="molecule type" value="Genomic_DNA"/>
</dbReference>
<evidence type="ECO:0000313" key="1">
    <source>
        <dbReference type="EMBL" id="MEN3067094.1"/>
    </source>
</evidence>
<dbReference type="Proteomes" id="UP001410394">
    <property type="component" value="Unassembled WGS sequence"/>
</dbReference>
<comment type="caution">
    <text evidence="1">The sequence shown here is derived from an EMBL/GenBank/DDBJ whole genome shotgun (WGS) entry which is preliminary data.</text>
</comment>
<protein>
    <submittedName>
        <fullName evidence="1">Uncharacterized protein</fullName>
    </submittedName>
</protein>
<sequence length="102" mass="11648">MGFRGLVGSLSHGTGFALQASWALMTYCQKRNTELFLSRRRKEDASPWRDYTKILFMPLMRGMSMSLRSLKNLMQRKKSLLADLKLDCNGKLPPPYMAACGR</sequence>
<organism evidence="1 2">
    <name type="scientific">Uliginosibacterium sediminicola</name>
    <dbReference type="NCBI Taxonomy" id="2024550"/>
    <lineage>
        <taxon>Bacteria</taxon>
        <taxon>Pseudomonadati</taxon>
        <taxon>Pseudomonadota</taxon>
        <taxon>Betaproteobacteria</taxon>
        <taxon>Rhodocyclales</taxon>
        <taxon>Zoogloeaceae</taxon>
        <taxon>Uliginosibacterium</taxon>
    </lineage>
</organism>
<evidence type="ECO:0000313" key="2">
    <source>
        <dbReference type="Proteomes" id="UP001410394"/>
    </source>
</evidence>
<keyword evidence="2" id="KW-1185">Reference proteome</keyword>
<dbReference type="RefSeq" id="WP_345917862.1">
    <property type="nucleotide sequence ID" value="NZ_JBDIVE010000001.1"/>
</dbReference>
<reference evidence="1 2" key="1">
    <citation type="journal article" date="2018" name="Int. J. Syst. Evol. Microbiol.">
        <title>Uliginosibacterium sediminicola sp. nov., isolated from freshwater sediment.</title>
        <authorList>
            <person name="Hwang W.M."/>
            <person name="Kim S.M."/>
            <person name="Kang K."/>
            <person name="Ahn T.Y."/>
        </authorList>
    </citation>
    <scope>NUCLEOTIDE SEQUENCE [LARGE SCALE GENOMIC DNA]</scope>
    <source>
        <strain evidence="1 2">M1-21</strain>
    </source>
</reference>
<name>A0ABU9YTR5_9RHOO</name>